<comment type="catalytic activity">
    <reaction evidence="13">
        <text>hexadecanoate + ATP + CoA = hexadecanoyl-CoA + AMP + diphosphate</text>
        <dbReference type="Rhea" id="RHEA:30751"/>
        <dbReference type="ChEBI" id="CHEBI:7896"/>
        <dbReference type="ChEBI" id="CHEBI:30616"/>
        <dbReference type="ChEBI" id="CHEBI:33019"/>
        <dbReference type="ChEBI" id="CHEBI:57287"/>
        <dbReference type="ChEBI" id="CHEBI:57379"/>
        <dbReference type="ChEBI" id="CHEBI:456215"/>
    </reaction>
    <physiologicalReaction direction="left-to-right" evidence="13">
        <dbReference type="Rhea" id="RHEA:30752"/>
    </physiologicalReaction>
</comment>
<comment type="catalytic activity">
    <reaction evidence="9">
        <text>12-hydroxy-(5Z,8Z,10E,14Z)-eicosatetraenoate + ATP + CoA = 12-hydroxy-(5Z,8Z,10E,14Z)-eicosatetraenoyl-CoA + AMP + diphosphate</text>
        <dbReference type="Rhea" id="RHEA:52112"/>
        <dbReference type="ChEBI" id="CHEBI:30616"/>
        <dbReference type="ChEBI" id="CHEBI:33019"/>
        <dbReference type="ChEBI" id="CHEBI:57287"/>
        <dbReference type="ChEBI" id="CHEBI:90718"/>
        <dbReference type="ChEBI" id="CHEBI:136408"/>
        <dbReference type="ChEBI" id="CHEBI:456215"/>
    </reaction>
    <physiologicalReaction direction="left-to-right" evidence="9">
        <dbReference type="Rhea" id="RHEA:52113"/>
    </physiologicalReaction>
</comment>
<evidence type="ECO:0000256" key="5">
    <source>
        <dbReference type="ARBA" id="ARBA00022840"/>
    </source>
</evidence>
<accession>A0A7K9KAQ4</accession>
<dbReference type="EC" id="6.2.1.3" evidence="14"/>
<evidence type="ECO:0000313" key="18">
    <source>
        <dbReference type="Proteomes" id="UP000523279"/>
    </source>
</evidence>
<dbReference type="GO" id="GO:0035338">
    <property type="term" value="P:long-chain fatty-acyl-CoA biosynthetic process"/>
    <property type="evidence" value="ECO:0007669"/>
    <property type="project" value="TreeGrafter"/>
</dbReference>
<dbReference type="PANTHER" id="PTHR43272:SF107">
    <property type="entry name" value="LONG-CHAIN-FATTY-ACID--COA LIGASE 5"/>
    <property type="match status" value="1"/>
</dbReference>
<evidence type="ECO:0000256" key="15">
    <source>
        <dbReference type="SAM" id="Phobius"/>
    </source>
</evidence>
<evidence type="ECO:0000256" key="9">
    <source>
        <dbReference type="ARBA" id="ARBA00024495"/>
    </source>
</evidence>
<comment type="catalytic activity">
    <reaction evidence="11">
        <text>(5Z,8Z,11Z,14Z)-eicosatetraenoate + ATP + CoA = (5Z,8Z,11Z,14Z)-eicosatetraenoyl-CoA + AMP + diphosphate</text>
        <dbReference type="Rhea" id="RHEA:19713"/>
        <dbReference type="ChEBI" id="CHEBI:30616"/>
        <dbReference type="ChEBI" id="CHEBI:32395"/>
        <dbReference type="ChEBI" id="CHEBI:33019"/>
        <dbReference type="ChEBI" id="CHEBI:57287"/>
        <dbReference type="ChEBI" id="CHEBI:57368"/>
        <dbReference type="ChEBI" id="CHEBI:456215"/>
        <dbReference type="EC" id="6.2.1.15"/>
    </reaction>
    <physiologicalReaction direction="left-to-right" evidence="11">
        <dbReference type="Rhea" id="RHEA:19714"/>
    </physiologicalReaction>
</comment>
<keyword evidence="2 14" id="KW-0436">Ligase</keyword>
<feature type="non-terminal residue" evidence="17">
    <location>
        <position position="683"/>
    </location>
</feature>
<dbReference type="InterPro" id="IPR000873">
    <property type="entry name" value="AMP-dep_synth/lig_dom"/>
</dbReference>
<dbReference type="GO" id="GO:0010747">
    <property type="term" value="P:positive regulation of long-chain fatty acid import across plasma membrane"/>
    <property type="evidence" value="ECO:0007669"/>
    <property type="project" value="TreeGrafter"/>
</dbReference>
<evidence type="ECO:0000256" key="12">
    <source>
        <dbReference type="ARBA" id="ARBA00024565"/>
    </source>
</evidence>
<dbReference type="InterPro" id="IPR045311">
    <property type="entry name" value="LC-FACS_euk"/>
</dbReference>
<dbReference type="GO" id="GO:0047676">
    <property type="term" value="F:arachidonate-CoA ligase activity"/>
    <property type="evidence" value="ECO:0007669"/>
    <property type="project" value="UniProtKB-EC"/>
</dbReference>
<comment type="catalytic activity">
    <reaction evidence="10">
        <text>15-hydroxy-(5Z,8Z,11Z,13E)-eicosatetraenoate + ATP + CoA = 15-hydroxy-(5Z,8Z,11Z,13E)-eicosatetraenoyl-CoA + AMP + diphosphate</text>
        <dbReference type="Rhea" id="RHEA:52116"/>
        <dbReference type="ChEBI" id="CHEBI:30616"/>
        <dbReference type="ChEBI" id="CHEBI:33019"/>
        <dbReference type="ChEBI" id="CHEBI:57287"/>
        <dbReference type="ChEBI" id="CHEBI:78832"/>
        <dbReference type="ChEBI" id="CHEBI:136409"/>
        <dbReference type="ChEBI" id="CHEBI:456215"/>
    </reaction>
    <physiologicalReaction direction="left-to-right" evidence="10">
        <dbReference type="Rhea" id="RHEA:52117"/>
    </physiologicalReaction>
</comment>
<organism evidence="17 18">
    <name type="scientific">Dicaeum eximium</name>
    <dbReference type="NCBI Taxonomy" id="667154"/>
    <lineage>
        <taxon>Eukaryota</taxon>
        <taxon>Metazoa</taxon>
        <taxon>Chordata</taxon>
        <taxon>Craniata</taxon>
        <taxon>Vertebrata</taxon>
        <taxon>Euteleostomi</taxon>
        <taxon>Archelosauria</taxon>
        <taxon>Archosauria</taxon>
        <taxon>Dinosauria</taxon>
        <taxon>Saurischia</taxon>
        <taxon>Theropoda</taxon>
        <taxon>Coelurosauria</taxon>
        <taxon>Aves</taxon>
        <taxon>Neognathae</taxon>
        <taxon>Neoaves</taxon>
        <taxon>Telluraves</taxon>
        <taxon>Australaves</taxon>
        <taxon>Passeriformes</taxon>
        <taxon>Passeroidea</taxon>
        <taxon>Dicaeidae</taxon>
        <taxon>Dicaeum</taxon>
    </lineage>
</organism>
<protein>
    <recommendedName>
        <fullName evidence="14">Long-chain-fatty-acid--CoA ligase</fullName>
        <ecNumber evidence="14">6.2.1.3</ecNumber>
    </recommendedName>
</protein>
<keyword evidence="15" id="KW-0812">Transmembrane</keyword>
<dbReference type="GO" id="GO:0016020">
    <property type="term" value="C:membrane"/>
    <property type="evidence" value="ECO:0007669"/>
    <property type="project" value="TreeGrafter"/>
</dbReference>
<dbReference type="PANTHER" id="PTHR43272">
    <property type="entry name" value="LONG-CHAIN-FATTY-ACID--COA LIGASE"/>
    <property type="match status" value="1"/>
</dbReference>
<dbReference type="Pfam" id="PF00501">
    <property type="entry name" value="AMP-binding"/>
    <property type="match status" value="1"/>
</dbReference>
<evidence type="ECO:0000256" key="7">
    <source>
        <dbReference type="ARBA" id="ARBA00024469"/>
    </source>
</evidence>
<comment type="similarity">
    <text evidence="1 14">Belongs to the ATP-dependent AMP-binding enzyme family.</text>
</comment>
<evidence type="ECO:0000256" key="14">
    <source>
        <dbReference type="RuleBase" id="RU369030"/>
    </source>
</evidence>
<evidence type="ECO:0000256" key="6">
    <source>
        <dbReference type="ARBA" id="ARBA00023098"/>
    </source>
</evidence>
<dbReference type="InterPro" id="IPR020845">
    <property type="entry name" value="AMP-binding_CS"/>
</dbReference>
<feature type="non-terminal residue" evidence="17">
    <location>
        <position position="1"/>
    </location>
</feature>
<dbReference type="CDD" id="cd05927">
    <property type="entry name" value="LC-FACS_euk"/>
    <property type="match status" value="1"/>
</dbReference>
<keyword evidence="18" id="KW-1185">Reference proteome</keyword>
<comment type="caution">
    <text evidence="17">The sequence shown here is derived from an EMBL/GenBank/DDBJ whole genome shotgun (WGS) entry which is preliminary data.</text>
</comment>
<dbReference type="AlphaFoldDB" id="A0A7K9KAQ4"/>
<evidence type="ECO:0000256" key="8">
    <source>
        <dbReference type="ARBA" id="ARBA00024484"/>
    </source>
</evidence>
<keyword evidence="4 14" id="KW-0276">Fatty acid metabolism</keyword>
<proteinExistence type="inferred from homology"/>
<keyword evidence="6 14" id="KW-0443">Lipid metabolism</keyword>
<keyword evidence="5 14" id="KW-0067">ATP-binding</keyword>
<comment type="catalytic activity">
    <reaction evidence="12">
        <text>(E)-hexadec-2-enoate + ATP + CoA = (2E)-hexadecenoyl-CoA + AMP + diphosphate</text>
        <dbReference type="Rhea" id="RHEA:36139"/>
        <dbReference type="ChEBI" id="CHEBI:30616"/>
        <dbReference type="ChEBI" id="CHEBI:33019"/>
        <dbReference type="ChEBI" id="CHEBI:57287"/>
        <dbReference type="ChEBI" id="CHEBI:61526"/>
        <dbReference type="ChEBI" id="CHEBI:72745"/>
        <dbReference type="ChEBI" id="CHEBI:456215"/>
    </reaction>
    <physiologicalReaction direction="left-to-right" evidence="12">
        <dbReference type="Rhea" id="RHEA:36140"/>
    </physiologicalReaction>
</comment>
<comment type="function">
    <text evidence="14">Catalyzes the conversion of long-chain fatty acids to their active form acyl-CoAs for both synthesis of cellular lipids, and degradation via beta-oxidation.</text>
</comment>
<keyword evidence="3 14" id="KW-0547">Nucleotide-binding</keyword>
<dbReference type="GO" id="GO:0005524">
    <property type="term" value="F:ATP binding"/>
    <property type="evidence" value="ECO:0007669"/>
    <property type="project" value="UniProtKB-KW"/>
</dbReference>
<dbReference type="InterPro" id="IPR042099">
    <property type="entry name" value="ANL_N_sf"/>
</dbReference>
<dbReference type="Gene3D" id="3.40.50.12780">
    <property type="entry name" value="N-terminal domain of ligase-like"/>
    <property type="match status" value="1"/>
</dbReference>
<evidence type="ECO:0000256" key="1">
    <source>
        <dbReference type="ARBA" id="ARBA00006432"/>
    </source>
</evidence>
<evidence type="ECO:0000313" key="17">
    <source>
        <dbReference type="EMBL" id="NXH47322.1"/>
    </source>
</evidence>
<comment type="catalytic activity">
    <reaction evidence="8">
        <text>a long-chain fatty acid + ATP + CoA = a long-chain fatty acyl-CoA + AMP + diphosphate</text>
        <dbReference type="Rhea" id="RHEA:15421"/>
        <dbReference type="ChEBI" id="CHEBI:30616"/>
        <dbReference type="ChEBI" id="CHEBI:33019"/>
        <dbReference type="ChEBI" id="CHEBI:57287"/>
        <dbReference type="ChEBI" id="CHEBI:57560"/>
        <dbReference type="ChEBI" id="CHEBI:83139"/>
        <dbReference type="ChEBI" id="CHEBI:456215"/>
        <dbReference type="EC" id="6.2.1.3"/>
    </reaction>
    <physiologicalReaction direction="left-to-right" evidence="8">
        <dbReference type="Rhea" id="RHEA:15422"/>
    </physiologicalReaction>
</comment>
<keyword evidence="15" id="KW-0472">Membrane</keyword>
<dbReference type="EMBL" id="VWZP01008035">
    <property type="protein sequence ID" value="NXH47322.1"/>
    <property type="molecule type" value="Genomic_DNA"/>
</dbReference>
<dbReference type="Proteomes" id="UP000523279">
    <property type="component" value="Unassembled WGS sequence"/>
</dbReference>
<evidence type="ECO:0000259" key="16">
    <source>
        <dbReference type="Pfam" id="PF00501"/>
    </source>
</evidence>
<evidence type="ECO:0000256" key="11">
    <source>
        <dbReference type="ARBA" id="ARBA00024548"/>
    </source>
</evidence>
<dbReference type="SUPFAM" id="SSF56801">
    <property type="entry name" value="Acetyl-CoA synthetase-like"/>
    <property type="match status" value="1"/>
</dbReference>
<evidence type="ECO:0000256" key="10">
    <source>
        <dbReference type="ARBA" id="ARBA00024532"/>
    </source>
</evidence>
<feature type="domain" description="AMP-dependent synthetase/ligase" evidence="16">
    <location>
        <begin position="102"/>
        <end position="505"/>
    </location>
</feature>
<gene>
    <name evidence="17" type="primary">Acsl5</name>
    <name evidence="17" type="ORF">DICEXI_R12033</name>
</gene>
<feature type="transmembrane region" description="Helical" evidence="15">
    <location>
        <begin position="12"/>
        <end position="32"/>
    </location>
</feature>
<dbReference type="GO" id="GO:0005783">
    <property type="term" value="C:endoplasmic reticulum"/>
    <property type="evidence" value="ECO:0007669"/>
    <property type="project" value="TreeGrafter"/>
</dbReference>
<evidence type="ECO:0000256" key="4">
    <source>
        <dbReference type="ARBA" id="ARBA00022832"/>
    </source>
</evidence>
<dbReference type="GO" id="GO:0005739">
    <property type="term" value="C:mitochondrion"/>
    <property type="evidence" value="ECO:0007669"/>
    <property type="project" value="TreeGrafter"/>
</dbReference>
<evidence type="ECO:0000256" key="13">
    <source>
        <dbReference type="ARBA" id="ARBA00049139"/>
    </source>
</evidence>
<evidence type="ECO:0000256" key="2">
    <source>
        <dbReference type="ARBA" id="ARBA00022598"/>
    </source>
</evidence>
<evidence type="ECO:0000256" key="3">
    <source>
        <dbReference type="ARBA" id="ARBA00022741"/>
    </source>
</evidence>
<keyword evidence="15" id="KW-1133">Transmembrane helix</keyword>
<name>A0A7K9KAQ4_9PASE</name>
<sequence length="683" mass="75683">MIWILQVLFSPLPTPALISLIAFGAVIFLWVISRPKPLLPPVDLNKQSIGIEGGARRGALLTDNNLLSYYFEDAKTLYEVFQRGVNISENGDCLGYRKPKQPYQWLTYKQVSDRTKYLGSGLLQKGCQPSSSQFIGIFAQNRPEWVIAEYACYTYSMVAVPLYDTLGPEAIVYIVNKADISVVICDTPAKAEVLLKNCEDKKTPCLKIIVLMDVFDEELKDRGAKVGIEILSLQEVEELGKNNIRKPIPPKPEDLSVVCFTSGTTGNPKGAMLTHQNVVSNAAAFLRCTENTIECTSSDVAISYLPLAHMFERVVQAVLYSCGAKVGFFQGDIKLLTDDMKTLKPTVFPVVPRLLNRVYDKIQSGANTPVKSFLLKFAVFMKMAEIKQGIIRNDSIWDNLVFKKVQETMGGRVRIMVTGAAPISPSVLTFLRAALGCQIFEAYGQTECSAGSTFSMPGDWTTGHVGAPLACNIIKLDDVEEMSYFSSNNEGEVCIKGPNVFKGYLKDPEKTAEAIDKDGWLHTGDIGKWLPNGTLKIIDRKKNIFKLAQGEYIAPEKIENVYIRSAPVAQVFVHGESLRSFLIGIVVPDAEILPEFAAKLGLKGSFEELCKNPAVKKAILDDMIRLGREAGLKSFEQVKDLYIHTELFSVENGLLTPTLKAKRGDLVKFFQKEIEALYSSTQE</sequence>
<reference evidence="17 18" key="1">
    <citation type="submission" date="2019-09" db="EMBL/GenBank/DDBJ databases">
        <title>Bird 10,000 Genomes (B10K) Project - Family phase.</title>
        <authorList>
            <person name="Zhang G."/>
        </authorList>
    </citation>
    <scope>NUCLEOTIDE SEQUENCE [LARGE SCALE GENOMIC DNA]</scope>
    <source>
        <strain evidence="17">B10K-DU-001-34</strain>
        <tissue evidence="17">Muscle</tissue>
    </source>
</reference>
<comment type="catalytic activity">
    <reaction evidence="7">
        <text>5-hydroxy-(6E,8Z,11Z,14Z)-eicosatetraenoate + ATP + CoA = 5-hydroxy-(6E,8Z,11Z,14Z)-eicosatetraenoyl-CoA + AMP + diphosphate</text>
        <dbReference type="Rhea" id="RHEA:52108"/>
        <dbReference type="ChEBI" id="CHEBI:30616"/>
        <dbReference type="ChEBI" id="CHEBI:33019"/>
        <dbReference type="ChEBI" id="CHEBI:57287"/>
        <dbReference type="ChEBI" id="CHEBI:65341"/>
        <dbReference type="ChEBI" id="CHEBI:136407"/>
        <dbReference type="ChEBI" id="CHEBI:456215"/>
    </reaction>
    <physiologicalReaction direction="left-to-right" evidence="7">
        <dbReference type="Rhea" id="RHEA:52109"/>
    </physiologicalReaction>
</comment>
<dbReference type="PROSITE" id="PS00455">
    <property type="entry name" value="AMP_BINDING"/>
    <property type="match status" value="1"/>
</dbReference>